<evidence type="ECO:0000313" key="2">
    <source>
        <dbReference type="Proteomes" id="UP000886501"/>
    </source>
</evidence>
<keyword evidence="2" id="KW-1185">Reference proteome</keyword>
<dbReference type="EMBL" id="MU118154">
    <property type="protein sequence ID" value="KAF9644185.1"/>
    <property type="molecule type" value="Genomic_DNA"/>
</dbReference>
<reference evidence="1" key="1">
    <citation type="submission" date="2019-10" db="EMBL/GenBank/DDBJ databases">
        <authorList>
            <consortium name="DOE Joint Genome Institute"/>
            <person name="Kuo A."/>
            <person name="Miyauchi S."/>
            <person name="Kiss E."/>
            <person name="Drula E."/>
            <person name="Kohler A."/>
            <person name="Sanchez-Garcia M."/>
            <person name="Andreopoulos B."/>
            <person name="Barry K.W."/>
            <person name="Bonito G."/>
            <person name="Buee M."/>
            <person name="Carver A."/>
            <person name="Chen C."/>
            <person name="Cichocki N."/>
            <person name="Clum A."/>
            <person name="Culley D."/>
            <person name="Crous P.W."/>
            <person name="Fauchery L."/>
            <person name="Girlanda M."/>
            <person name="Hayes R."/>
            <person name="Keri Z."/>
            <person name="Labutti K."/>
            <person name="Lipzen A."/>
            <person name="Lombard V."/>
            <person name="Magnuson J."/>
            <person name="Maillard F."/>
            <person name="Morin E."/>
            <person name="Murat C."/>
            <person name="Nolan M."/>
            <person name="Ohm R."/>
            <person name="Pangilinan J."/>
            <person name="Pereira M."/>
            <person name="Perotto S."/>
            <person name="Peter M."/>
            <person name="Riley R."/>
            <person name="Sitrit Y."/>
            <person name="Stielow B."/>
            <person name="Szollosi G."/>
            <person name="Zifcakova L."/>
            <person name="Stursova M."/>
            <person name="Spatafora J.W."/>
            <person name="Tedersoo L."/>
            <person name="Vaario L.-M."/>
            <person name="Yamada A."/>
            <person name="Yan M."/>
            <person name="Wang P."/>
            <person name="Xu J."/>
            <person name="Bruns T."/>
            <person name="Baldrian P."/>
            <person name="Vilgalys R."/>
            <person name="Henrissat B."/>
            <person name="Grigoriev I.V."/>
            <person name="Hibbett D."/>
            <person name="Nagy L.G."/>
            <person name="Martin F.M."/>
        </authorList>
    </citation>
    <scope>NUCLEOTIDE SEQUENCE</scope>
    <source>
        <strain evidence="1">P2</strain>
    </source>
</reference>
<sequence length="168" mass="18796">MKTTGPPPDPDDVNSGSDTDDRDDDEQDSDGGSEAGDEDGDSNGEDGGLEDLLPDSTDEPLDSFRDKAEEWLEIDGQRYHKVSLIAQRLKANQSKKVIERTLHATAIHKERSTQRIISMETLTSRDSEYRVEGQVLRLVQARPDLWAWLPHHFLKVSKPKKGPACDKT</sequence>
<dbReference type="Proteomes" id="UP000886501">
    <property type="component" value="Unassembled WGS sequence"/>
</dbReference>
<organism evidence="1 2">
    <name type="scientific">Thelephora ganbajun</name>
    <name type="common">Ganba fungus</name>
    <dbReference type="NCBI Taxonomy" id="370292"/>
    <lineage>
        <taxon>Eukaryota</taxon>
        <taxon>Fungi</taxon>
        <taxon>Dikarya</taxon>
        <taxon>Basidiomycota</taxon>
        <taxon>Agaricomycotina</taxon>
        <taxon>Agaricomycetes</taxon>
        <taxon>Thelephorales</taxon>
        <taxon>Thelephoraceae</taxon>
        <taxon>Thelephora</taxon>
    </lineage>
</organism>
<name>A0ACB6Z3E7_THEGA</name>
<reference evidence="1" key="2">
    <citation type="journal article" date="2020" name="Nat. Commun.">
        <title>Large-scale genome sequencing of mycorrhizal fungi provides insights into the early evolution of symbiotic traits.</title>
        <authorList>
            <person name="Miyauchi S."/>
            <person name="Kiss E."/>
            <person name="Kuo A."/>
            <person name="Drula E."/>
            <person name="Kohler A."/>
            <person name="Sanchez-Garcia M."/>
            <person name="Morin E."/>
            <person name="Andreopoulos B."/>
            <person name="Barry K.W."/>
            <person name="Bonito G."/>
            <person name="Buee M."/>
            <person name="Carver A."/>
            <person name="Chen C."/>
            <person name="Cichocki N."/>
            <person name="Clum A."/>
            <person name="Culley D."/>
            <person name="Crous P.W."/>
            <person name="Fauchery L."/>
            <person name="Girlanda M."/>
            <person name="Hayes R.D."/>
            <person name="Keri Z."/>
            <person name="LaButti K."/>
            <person name="Lipzen A."/>
            <person name="Lombard V."/>
            <person name="Magnuson J."/>
            <person name="Maillard F."/>
            <person name="Murat C."/>
            <person name="Nolan M."/>
            <person name="Ohm R.A."/>
            <person name="Pangilinan J."/>
            <person name="Pereira M.F."/>
            <person name="Perotto S."/>
            <person name="Peter M."/>
            <person name="Pfister S."/>
            <person name="Riley R."/>
            <person name="Sitrit Y."/>
            <person name="Stielow J.B."/>
            <person name="Szollosi G."/>
            <person name="Zifcakova L."/>
            <person name="Stursova M."/>
            <person name="Spatafora J.W."/>
            <person name="Tedersoo L."/>
            <person name="Vaario L.M."/>
            <person name="Yamada A."/>
            <person name="Yan M."/>
            <person name="Wang P."/>
            <person name="Xu J."/>
            <person name="Bruns T."/>
            <person name="Baldrian P."/>
            <person name="Vilgalys R."/>
            <person name="Dunand C."/>
            <person name="Henrissat B."/>
            <person name="Grigoriev I.V."/>
            <person name="Hibbett D."/>
            <person name="Nagy L.G."/>
            <person name="Martin F.M."/>
        </authorList>
    </citation>
    <scope>NUCLEOTIDE SEQUENCE</scope>
    <source>
        <strain evidence="1">P2</strain>
    </source>
</reference>
<comment type="caution">
    <text evidence="1">The sequence shown here is derived from an EMBL/GenBank/DDBJ whole genome shotgun (WGS) entry which is preliminary data.</text>
</comment>
<protein>
    <submittedName>
        <fullName evidence="1">Uncharacterized protein</fullName>
    </submittedName>
</protein>
<proteinExistence type="predicted"/>
<gene>
    <name evidence="1" type="ORF">BDM02DRAFT_3131908</name>
</gene>
<evidence type="ECO:0000313" key="1">
    <source>
        <dbReference type="EMBL" id="KAF9644185.1"/>
    </source>
</evidence>
<feature type="non-terminal residue" evidence="1">
    <location>
        <position position="168"/>
    </location>
</feature>
<accession>A0ACB6Z3E7</accession>